<gene>
    <name evidence="3" type="ORF">GCM10010989_25170</name>
</gene>
<accession>A0A916YKX4</accession>
<sequence length="539" mass="57534">MVGKAIRKFGGDENGAIAPLYALSLFGLVAMAGVGFDYARVMALDSELQNAADQAALAAASQLDGKTDSIIRAIQATNATFAASDSDFVNTTRLSNIDDDSDGETRPITQISYTFWEDYVDDAPVNVVSEQSTASNAATKAKVVQVAIGNRQVRYALTPIVGAIAGTAGATAMATLTSAYCKVPPLMFCAPPGFDADDYLGAGLKLHSLPNTSTDSNPGIFGFLDFPYTRPAGLSGNNLTTSLGWANTNENCTADEVEAQPGVVDKQSEAFNTRFAIYQNGIPSCMSDGSFCSAKNLTKQTVNTKTFTNLATEADAALKTCTSTGGTSGTTIATNPDVAPYINQPAGYDVEGCLLAGNCSTYSRIGEGWTSTQYNAYMNFYHTGTSANAVFQANGYASGSEPSRTPTRYEVYKWENADYDNRVLPNQNREVGRKTELRSNDRYDVTIYCTAPAYTDATQLAPSSVKDRRTLTIAAVDCTDLHGSAVVDIINWVDVFLLTTAQPNGNEKSFYVEMNGEAVPPGSNNSFQGYTKRKAVLIR</sequence>
<dbReference type="AlphaFoldDB" id="A0A916YKX4"/>
<evidence type="ECO:0000259" key="2">
    <source>
        <dbReference type="Pfam" id="PF13400"/>
    </source>
</evidence>
<keyword evidence="4" id="KW-1185">Reference proteome</keyword>
<comment type="caution">
    <text evidence="3">The sequence shown here is derived from an EMBL/GenBank/DDBJ whole genome shotgun (WGS) entry which is preliminary data.</text>
</comment>
<dbReference type="Proteomes" id="UP000598997">
    <property type="component" value="Unassembled WGS sequence"/>
</dbReference>
<dbReference type="InterPro" id="IPR028087">
    <property type="entry name" value="Tad_N"/>
</dbReference>
<organism evidence="3 4">
    <name type="scientific">Croceicoccus pelagius</name>
    <dbReference type="NCBI Taxonomy" id="1703341"/>
    <lineage>
        <taxon>Bacteria</taxon>
        <taxon>Pseudomonadati</taxon>
        <taxon>Pseudomonadota</taxon>
        <taxon>Alphaproteobacteria</taxon>
        <taxon>Sphingomonadales</taxon>
        <taxon>Erythrobacteraceae</taxon>
        <taxon>Croceicoccus</taxon>
    </lineage>
</organism>
<keyword evidence="1" id="KW-0812">Transmembrane</keyword>
<proteinExistence type="predicted"/>
<feature type="transmembrane region" description="Helical" evidence="1">
    <location>
        <begin position="20"/>
        <end position="39"/>
    </location>
</feature>
<dbReference type="RefSeq" id="WP_066764127.1">
    <property type="nucleotide sequence ID" value="NZ_BMIO01000007.1"/>
</dbReference>
<dbReference type="Pfam" id="PF13400">
    <property type="entry name" value="Tad"/>
    <property type="match status" value="1"/>
</dbReference>
<keyword evidence="1" id="KW-1133">Transmembrane helix</keyword>
<feature type="domain" description="Putative Flp pilus-assembly TadG-like N-terminal" evidence="2">
    <location>
        <begin position="15"/>
        <end position="61"/>
    </location>
</feature>
<name>A0A916YKX4_9SPHN</name>
<evidence type="ECO:0000313" key="3">
    <source>
        <dbReference type="EMBL" id="GGD49848.1"/>
    </source>
</evidence>
<reference evidence="3 4" key="1">
    <citation type="journal article" date="2014" name="Int. J. Syst. Evol. Microbiol.">
        <title>Complete genome sequence of Corynebacterium casei LMG S-19264T (=DSM 44701T), isolated from a smear-ripened cheese.</title>
        <authorList>
            <consortium name="US DOE Joint Genome Institute (JGI-PGF)"/>
            <person name="Walter F."/>
            <person name="Albersmeier A."/>
            <person name="Kalinowski J."/>
            <person name="Ruckert C."/>
        </authorList>
    </citation>
    <scope>NUCLEOTIDE SEQUENCE [LARGE SCALE GENOMIC DNA]</scope>
    <source>
        <strain evidence="3 4">CGMCC 1.15358</strain>
    </source>
</reference>
<evidence type="ECO:0000256" key="1">
    <source>
        <dbReference type="SAM" id="Phobius"/>
    </source>
</evidence>
<dbReference type="OrthoDB" id="8014659at2"/>
<keyword evidence="1" id="KW-0472">Membrane</keyword>
<dbReference type="EMBL" id="BMIO01000007">
    <property type="protein sequence ID" value="GGD49848.1"/>
    <property type="molecule type" value="Genomic_DNA"/>
</dbReference>
<protein>
    <recommendedName>
        <fullName evidence="2">Putative Flp pilus-assembly TadG-like N-terminal domain-containing protein</fullName>
    </recommendedName>
</protein>
<evidence type="ECO:0000313" key="4">
    <source>
        <dbReference type="Proteomes" id="UP000598997"/>
    </source>
</evidence>